<evidence type="ECO:0000313" key="2">
    <source>
        <dbReference type="EMBL" id="GDY71027.1"/>
    </source>
</evidence>
<dbReference type="AlphaFoldDB" id="A0A4D4MID7"/>
<gene>
    <name evidence="2" type="ORF">SAV31267_005120</name>
</gene>
<evidence type="ECO:0000256" key="1">
    <source>
        <dbReference type="SAM" id="MobiDB-lite"/>
    </source>
</evidence>
<evidence type="ECO:0000313" key="3">
    <source>
        <dbReference type="Proteomes" id="UP000299211"/>
    </source>
</evidence>
<comment type="caution">
    <text evidence="2">The sequence shown here is derived from an EMBL/GenBank/DDBJ whole genome shotgun (WGS) entry which is preliminary data.</text>
</comment>
<proteinExistence type="predicted"/>
<name>A0A4D4MID7_STRAX</name>
<dbReference type="Proteomes" id="UP000299211">
    <property type="component" value="Unassembled WGS sequence"/>
</dbReference>
<organism evidence="2 3">
    <name type="scientific">Streptomyces avermitilis</name>
    <dbReference type="NCBI Taxonomy" id="33903"/>
    <lineage>
        <taxon>Bacteria</taxon>
        <taxon>Bacillati</taxon>
        <taxon>Actinomycetota</taxon>
        <taxon>Actinomycetes</taxon>
        <taxon>Kitasatosporales</taxon>
        <taxon>Streptomycetaceae</taxon>
        <taxon>Streptomyces</taxon>
    </lineage>
</organism>
<dbReference type="EMBL" id="BJHY01000001">
    <property type="protein sequence ID" value="GDY71027.1"/>
    <property type="molecule type" value="Genomic_DNA"/>
</dbReference>
<protein>
    <submittedName>
        <fullName evidence="2">Uncharacterized protein</fullName>
    </submittedName>
</protein>
<feature type="region of interest" description="Disordered" evidence="1">
    <location>
        <begin position="1"/>
        <end position="26"/>
    </location>
</feature>
<reference evidence="2 3" key="1">
    <citation type="submission" date="2019-04" db="EMBL/GenBank/DDBJ databases">
        <title>Draft genome sequences of Streptomyces avermitilis ATCC 31267.</title>
        <authorList>
            <person name="Komaki H."/>
            <person name="Tamura T."/>
            <person name="Hosoyama A."/>
        </authorList>
    </citation>
    <scope>NUCLEOTIDE SEQUENCE [LARGE SCALE GENOMIC DNA]</scope>
    <source>
        <strain evidence="2 3">ATCC 31267</strain>
    </source>
</reference>
<sequence>MLEPGQQDRAQREADTEVFGTAGRRHGQELAAHLDGGSGVVGRVLPLELPRQGRGQRMEHKDALLTCGRAQPQGRTSPLLGPVQIAGIGGRLEVLQP</sequence>
<accession>A0A4D4MID7</accession>